<evidence type="ECO:0000313" key="8">
    <source>
        <dbReference type="EMBL" id="QCC04684.1"/>
    </source>
</evidence>
<dbReference type="Gene3D" id="2.180.10.10">
    <property type="entry name" value="RHS repeat-associated core"/>
    <property type="match status" value="2"/>
</dbReference>
<feature type="domain" description="Teneurin-like YD-shell" evidence="6">
    <location>
        <begin position="1064"/>
        <end position="1244"/>
    </location>
</feature>
<dbReference type="EMBL" id="AM260480">
    <property type="protein sequence ID" value="CAJ96889.1"/>
    <property type="molecule type" value="Genomic_DNA"/>
</dbReference>
<dbReference type="PRINTS" id="PR00394">
    <property type="entry name" value="RHSPROTEIN"/>
</dbReference>
<organism evidence="7 9">
    <name type="scientific">Cupriavidus necator (strain ATCC 17699 / DSM 428 / KCTC 22496 / NCIMB 10442 / H16 / Stanier 337)</name>
    <name type="common">Ralstonia eutropha</name>
    <dbReference type="NCBI Taxonomy" id="381666"/>
    <lineage>
        <taxon>Bacteria</taxon>
        <taxon>Pseudomonadati</taxon>
        <taxon>Pseudomonadota</taxon>
        <taxon>Betaproteobacteria</taxon>
        <taxon>Burkholderiales</taxon>
        <taxon>Burkholderiaceae</taxon>
        <taxon>Cupriavidus</taxon>
    </lineage>
</organism>
<dbReference type="Pfam" id="PF25023">
    <property type="entry name" value="TEN_YD-shell"/>
    <property type="match status" value="1"/>
</dbReference>
<dbReference type="Pfam" id="PF15657">
    <property type="entry name" value="Tox-HNH-EHHH"/>
    <property type="match status" value="1"/>
</dbReference>
<dbReference type="Proteomes" id="UP000296079">
    <property type="component" value="Chromosome 2"/>
</dbReference>
<feature type="domain" description="HNH/Endo VII superfamily nuclease toxins" evidence="4">
    <location>
        <begin position="1512"/>
        <end position="1579"/>
    </location>
</feature>
<dbReference type="RefSeq" id="WP_011617648.1">
    <property type="nucleotide sequence ID" value="NC_008314.1"/>
</dbReference>
<feature type="domain" description="DUF6531" evidence="5">
    <location>
        <begin position="355"/>
        <end position="432"/>
    </location>
</feature>
<dbReference type="InterPro" id="IPR022385">
    <property type="entry name" value="Rhs_assc_core"/>
</dbReference>
<evidence type="ECO:0000259" key="4">
    <source>
        <dbReference type="Pfam" id="PF15657"/>
    </source>
</evidence>
<dbReference type="NCBIfam" id="TIGR03696">
    <property type="entry name" value="Rhs_assc_core"/>
    <property type="match status" value="1"/>
</dbReference>
<feature type="domain" description="RHS protein conserved region" evidence="3">
    <location>
        <begin position="1365"/>
        <end position="1397"/>
    </location>
</feature>
<dbReference type="STRING" id="381666.H16_B2107"/>
<dbReference type="OrthoDB" id="8970491at2"/>
<dbReference type="Proteomes" id="UP000008210">
    <property type="component" value="Chromosome 2"/>
</dbReference>
<evidence type="ECO:0000313" key="10">
    <source>
        <dbReference type="Proteomes" id="UP000296079"/>
    </source>
</evidence>
<keyword evidence="9" id="KW-1185">Reference proteome</keyword>
<reference evidence="8 10" key="2">
    <citation type="submission" date="2019-04" db="EMBL/GenBank/DDBJ databases">
        <title>Long-read de novo sequencing of Cupriavidus necator H16.</title>
        <authorList>
            <person name="Little G.T."/>
            <person name="Ehsaan M."/>
            <person name="Arenas-Lopez C."/>
            <person name="Jawed K."/>
            <person name="Winzer K."/>
            <person name="Kovacs K."/>
            <person name="Malys N."/>
            <person name="Minton N.P."/>
        </authorList>
    </citation>
    <scope>NUCLEOTIDE SEQUENCE [LARGE SCALE GENOMIC DNA]</scope>
    <source>
        <strain evidence="8 10">H16</strain>
    </source>
</reference>
<feature type="compositionally biased region" description="Basic and acidic residues" evidence="2">
    <location>
        <begin position="1559"/>
        <end position="1571"/>
    </location>
</feature>
<dbReference type="PANTHER" id="PTHR32305">
    <property type="match status" value="1"/>
</dbReference>
<keyword evidence="1" id="KW-0677">Repeat</keyword>
<evidence type="ECO:0000259" key="5">
    <source>
        <dbReference type="Pfam" id="PF20148"/>
    </source>
</evidence>
<dbReference type="InterPro" id="IPR045351">
    <property type="entry name" value="DUF6531"/>
</dbReference>
<dbReference type="PANTHER" id="PTHR32305:SF15">
    <property type="entry name" value="PROTEIN RHSA-RELATED"/>
    <property type="match status" value="1"/>
</dbReference>
<dbReference type="InterPro" id="IPR031325">
    <property type="entry name" value="RHS_repeat"/>
</dbReference>
<dbReference type="InterPro" id="IPR056823">
    <property type="entry name" value="TEN-like_YD-shell"/>
</dbReference>
<dbReference type="eggNOG" id="COG3209">
    <property type="taxonomic scope" value="Bacteria"/>
</dbReference>
<accession>Q0JZD5</accession>
<feature type="region of interest" description="Disordered" evidence="2">
    <location>
        <begin position="1546"/>
        <end position="1571"/>
    </location>
</feature>
<dbReference type="InterPro" id="IPR006530">
    <property type="entry name" value="YD"/>
</dbReference>
<protein>
    <submittedName>
        <fullName evidence="7">RHS family protein</fullName>
    </submittedName>
    <submittedName>
        <fullName evidence="8">RHS repeat protein</fullName>
    </submittedName>
</protein>
<dbReference type="Pfam" id="PF20148">
    <property type="entry name" value="DUF6531"/>
    <property type="match status" value="1"/>
</dbReference>
<evidence type="ECO:0000256" key="2">
    <source>
        <dbReference type="SAM" id="MobiDB-lite"/>
    </source>
</evidence>
<dbReference type="EMBL" id="CP039288">
    <property type="protein sequence ID" value="QCC04684.1"/>
    <property type="molecule type" value="Genomic_DNA"/>
</dbReference>
<dbReference type="Pfam" id="PF05593">
    <property type="entry name" value="RHS_repeat"/>
    <property type="match status" value="4"/>
</dbReference>
<dbReference type="HOGENOM" id="CLU_001218_1_0_4"/>
<evidence type="ECO:0000259" key="3">
    <source>
        <dbReference type="Pfam" id="PF03527"/>
    </source>
</evidence>
<evidence type="ECO:0000259" key="6">
    <source>
        <dbReference type="Pfam" id="PF25023"/>
    </source>
</evidence>
<dbReference type="InterPro" id="IPR050708">
    <property type="entry name" value="T6SS_VgrG/RHS"/>
</dbReference>
<sequence>MAEPTPAAKPREPQTAVAPLNTIALEDIGKGAARFDAWLQSASGGLVTLERIKTVAGSLPVVGNIIALVDALGDVVTLVRTKSQNFLDWVSLGINLIGVLPAPPTMAAARMSLRPTLALVRQELRQAAKAALGDGIIEVLVGHLNATIIGEIDDFVAKAQAKLATILNDAGVLGEKMVLEVAGGLEKVALGKLNAAGNAQTAVSQAREGASQLLHDPKKAIGNFLNATWNAYKAAGKAVVNTAVKVGMPAEIRQTVVAHVGQLRTMGPVLRAQMTRLADPRLQHSIGWLLSMLVQAVAAWRKRKGNHQAANVHPKQTSQARKTGHEGELEVSSHQAPAKASPRCKNCPAPAGSTNSISFAMGDETLSHTDFVLPGLFPIDWARTYRSSLGAYDGGEQGARWITPYTTRFDVIRKEGQEALRYHAADGRSHDYPLPAVGKFHHDPIDNVTLVRVSENGLTLARGFESQETYRRHGQRFRLTGITLRSGAGVALHYDHRIDGDTVLSDVIAYQGETVFAHVGVRPDAKGRIAELWQIADSKLVRQLSRYTYDDAGDLTMAQDENAAHWEYTYQHHLVTRYTDRTGRGMNLQWQGDGPDARAVREWADDGSFDTRLEWDENIRLTYVTDAHGNETWHYYDILGYTYRIQHPDGLSEWFFRDHAKNVVKHVHTDGAVDRYAYDERGNLVEHIRPDDSVVHYAWDDKDQLIKIRDAEGGLWLRDYDIKGNLTEEIDPLGHKTAYAYNKSGLPVEITDAKGGKKQLAFTATGQLASYTDCSGKTSAWKYGERGELVRFTDAAGNATQYHYEAGQLASVTHPDQRVERFERDAEGRLLVHTDALHRRTAWRYNEVGLIAERTDAAGQTLGYRWDRLGRLATLTNENSASTEFQYDPVGRLLRESGFDGKTTEYNYDPASGLLDWTVDSGQLMTDFVFDAMGRLTRRRAGLIDADNRVPHVLTETFAYNGNGRLILAENADSRLQWFHDAAGNVVREHQHYRCLKEPLVAVWRHEYDALNQRIATVRPDGHRVGVLTYGSGHVHGVMLDDRELVQFERDNLHRDIARTQGNRLAQSQVYDPAGRLLEQTLSHVEGAHAGQRMLRREYQYDAAGQLSSIRDLRRGTLQYRYDPVGRLLEANSALGVETFDFDPAGNLLHDPDTRVFKADPARGRPEFHSRLQGRPKLVDNLLKQYAGTHYEWDERGNLSLRVVNGVHERFAWDAFNRLVGWHNPKVEVRYRYDALGRRLSKSSSANYFENQNDGEIYRRNERARLNQEYGCAFTLYGWDGDQLAWESRQEPEAGVGDHFRIIPGAERTTHYLYEPGSLVPLAQAVRREAIDLLPEPAWEGDYDLDDDPLWTREIAPQPFEALAWYQCDHLGTPQELTDEAGELAWSAQYKAWGAAQEAISNAARKAGIQNPLRFQGQYYDHENGLHYNRHRYYDPGTGRFVSKDPIGLAGGLNLNQYAPNPISWVDPLGLACSQTRRASLREVRRQLGIPMSQQPTSQKMVPLTDSSGAWILGNDKHPIMTRELTYQLNGKNVIIQDHSAGHYYNEGGVGDQPSHHNVRPEDNTRTGKVDGMDDHYHFNCRNKK</sequence>
<dbReference type="KEGG" id="reh:H16_B2107"/>
<dbReference type="InterPro" id="IPR028048">
    <property type="entry name" value="Tox-HNH-EHHH"/>
</dbReference>
<gene>
    <name evidence="7" type="ordered locus">H16_B2107</name>
    <name evidence="8" type="ORF">E6A55_29815</name>
</gene>
<evidence type="ECO:0000313" key="7">
    <source>
        <dbReference type="EMBL" id="CAJ96889.1"/>
    </source>
</evidence>
<dbReference type="Pfam" id="PF03527">
    <property type="entry name" value="RHS"/>
    <property type="match status" value="1"/>
</dbReference>
<evidence type="ECO:0000313" key="9">
    <source>
        <dbReference type="Proteomes" id="UP000008210"/>
    </source>
</evidence>
<dbReference type="CDD" id="cd20743">
    <property type="entry name" value="FIX_RhsA-like"/>
    <property type="match status" value="1"/>
</dbReference>
<reference evidence="7 9" key="1">
    <citation type="journal article" date="2006" name="Nat. Biotechnol.">
        <title>Genome sequence of the bioplastic-producing 'Knallgas' bacterium Ralstonia eutropha H16.</title>
        <authorList>
            <person name="Pohlmann A."/>
            <person name="Fricke W.F."/>
            <person name="Reinecke F."/>
            <person name="Kusian B."/>
            <person name="Liesegang H."/>
            <person name="Cramm R."/>
            <person name="Eitinger T."/>
            <person name="Ewering C."/>
            <person name="Potter M."/>
            <person name="Schwartz E."/>
            <person name="Strittmatter A."/>
            <person name="Voss I."/>
            <person name="Gottschalk G."/>
            <person name="Steinbuechel A."/>
            <person name="Friedrich B."/>
            <person name="Bowien B."/>
        </authorList>
    </citation>
    <scope>NUCLEOTIDE SEQUENCE [LARGE SCALE GENOMIC DNA]</scope>
    <source>
        <strain evidence="9">ATCC 17699 / DSM 428 / KCTC 22496 / NCIMB 10442 / H16 / Stanier 337</strain>
        <strain evidence="7">H16</strain>
    </source>
</reference>
<dbReference type="NCBIfam" id="TIGR01643">
    <property type="entry name" value="YD_repeat_2x"/>
    <property type="match status" value="6"/>
</dbReference>
<evidence type="ECO:0000256" key="1">
    <source>
        <dbReference type="ARBA" id="ARBA00022737"/>
    </source>
</evidence>
<proteinExistence type="predicted"/>
<feature type="region of interest" description="Disordered" evidence="2">
    <location>
        <begin position="305"/>
        <end position="328"/>
    </location>
</feature>
<dbReference type="InterPro" id="IPR001826">
    <property type="entry name" value="RHS"/>
</dbReference>
<name>Q0JZD5_CUPNH</name>